<dbReference type="EMBL" id="JAUEPN010000002">
    <property type="protein sequence ID" value="KAK3298882.1"/>
    <property type="molecule type" value="Genomic_DNA"/>
</dbReference>
<dbReference type="AlphaFoldDB" id="A0AAE0HLS3"/>
<gene>
    <name evidence="2" type="ORF">B0H64DRAFT_84938</name>
</gene>
<evidence type="ECO:0000313" key="3">
    <source>
        <dbReference type="Proteomes" id="UP001278766"/>
    </source>
</evidence>
<reference evidence="2" key="2">
    <citation type="submission" date="2023-06" db="EMBL/GenBank/DDBJ databases">
        <authorList>
            <consortium name="Lawrence Berkeley National Laboratory"/>
            <person name="Haridas S."/>
            <person name="Hensen N."/>
            <person name="Bonometti L."/>
            <person name="Westerberg I."/>
            <person name="Brannstrom I.O."/>
            <person name="Guillou S."/>
            <person name="Cros-Aarteil S."/>
            <person name="Calhoun S."/>
            <person name="Kuo A."/>
            <person name="Mondo S."/>
            <person name="Pangilinan J."/>
            <person name="Riley R."/>
            <person name="Labutti K."/>
            <person name="Andreopoulos B."/>
            <person name="Lipzen A."/>
            <person name="Chen C."/>
            <person name="Yanf M."/>
            <person name="Daum C."/>
            <person name="Ng V."/>
            <person name="Clum A."/>
            <person name="Steindorff A."/>
            <person name="Ohm R."/>
            <person name="Martin F."/>
            <person name="Silar P."/>
            <person name="Natvig D."/>
            <person name="Lalanne C."/>
            <person name="Gautier V."/>
            <person name="Ament-Velasquez S.L."/>
            <person name="Kruys A."/>
            <person name="Hutchinson M.I."/>
            <person name="Powell A.J."/>
            <person name="Barry K."/>
            <person name="Miller A.N."/>
            <person name="Grigoriev I.V."/>
            <person name="Debuchy R."/>
            <person name="Gladieux P."/>
            <person name="Thoren M.H."/>
            <person name="Johannesson H."/>
        </authorList>
    </citation>
    <scope>NUCLEOTIDE SEQUENCE</scope>
    <source>
        <strain evidence="2">CBS 168.71</strain>
    </source>
</reference>
<dbReference type="GeneID" id="87845819"/>
<keyword evidence="1" id="KW-0732">Signal</keyword>
<dbReference type="RefSeq" id="XP_062662396.1">
    <property type="nucleotide sequence ID" value="XM_062808871.1"/>
</dbReference>
<protein>
    <recommendedName>
        <fullName evidence="4">Secreted protein</fullName>
    </recommendedName>
</protein>
<comment type="caution">
    <text evidence="2">The sequence shown here is derived from an EMBL/GenBank/DDBJ whole genome shotgun (WGS) entry which is preliminary data.</text>
</comment>
<feature type="signal peptide" evidence="1">
    <location>
        <begin position="1"/>
        <end position="33"/>
    </location>
</feature>
<dbReference type="Proteomes" id="UP001278766">
    <property type="component" value="Unassembled WGS sequence"/>
</dbReference>
<organism evidence="2 3">
    <name type="scientific">Chaetomium fimeti</name>
    <dbReference type="NCBI Taxonomy" id="1854472"/>
    <lineage>
        <taxon>Eukaryota</taxon>
        <taxon>Fungi</taxon>
        <taxon>Dikarya</taxon>
        <taxon>Ascomycota</taxon>
        <taxon>Pezizomycotina</taxon>
        <taxon>Sordariomycetes</taxon>
        <taxon>Sordariomycetidae</taxon>
        <taxon>Sordariales</taxon>
        <taxon>Chaetomiaceae</taxon>
        <taxon>Chaetomium</taxon>
    </lineage>
</organism>
<name>A0AAE0HLS3_9PEZI</name>
<keyword evidence="3" id="KW-1185">Reference proteome</keyword>
<sequence length="83" mass="8884">MPSPTPWSVPSLSRALLLCCPLTCMFLAGHSHSKSPPANGALALTRPLRHHHGTVGMFCPASSQTYKLSTSGSSPRTLRLRCI</sequence>
<evidence type="ECO:0000256" key="1">
    <source>
        <dbReference type="SAM" id="SignalP"/>
    </source>
</evidence>
<accession>A0AAE0HLS3</accession>
<proteinExistence type="predicted"/>
<evidence type="ECO:0008006" key="4">
    <source>
        <dbReference type="Google" id="ProtNLM"/>
    </source>
</evidence>
<reference evidence="2" key="1">
    <citation type="journal article" date="2023" name="Mol. Phylogenet. Evol.">
        <title>Genome-scale phylogeny and comparative genomics of the fungal order Sordariales.</title>
        <authorList>
            <person name="Hensen N."/>
            <person name="Bonometti L."/>
            <person name="Westerberg I."/>
            <person name="Brannstrom I.O."/>
            <person name="Guillou S."/>
            <person name="Cros-Aarteil S."/>
            <person name="Calhoun S."/>
            <person name="Haridas S."/>
            <person name="Kuo A."/>
            <person name="Mondo S."/>
            <person name="Pangilinan J."/>
            <person name="Riley R."/>
            <person name="LaButti K."/>
            <person name="Andreopoulos B."/>
            <person name="Lipzen A."/>
            <person name="Chen C."/>
            <person name="Yan M."/>
            <person name="Daum C."/>
            <person name="Ng V."/>
            <person name="Clum A."/>
            <person name="Steindorff A."/>
            <person name="Ohm R.A."/>
            <person name="Martin F."/>
            <person name="Silar P."/>
            <person name="Natvig D.O."/>
            <person name="Lalanne C."/>
            <person name="Gautier V."/>
            <person name="Ament-Velasquez S.L."/>
            <person name="Kruys A."/>
            <person name="Hutchinson M.I."/>
            <person name="Powell A.J."/>
            <person name="Barry K."/>
            <person name="Miller A.N."/>
            <person name="Grigoriev I.V."/>
            <person name="Debuchy R."/>
            <person name="Gladieux P."/>
            <person name="Hiltunen Thoren M."/>
            <person name="Johannesson H."/>
        </authorList>
    </citation>
    <scope>NUCLEOTIDE SEQUENCE</scope>
    <source>
        <strain evidence="2">CBS 168.71</strain>
    </source>
</reference>
<evidence type="ECO:0000313" key="2">
    <source>
        <dbReference type="EMBL" id="KAK3298882.1"/>
    </source>
</evidence>
<feature type="chain" id="PRO_5042060576" description="Secreted protein" evidence="1">
    <location>
        <begin position="34"/>
        <end position="83"/>
    </location>
</feature>